<dbReference type="SUPFAM" id="SSF51419">
    <property type="entry name" value="PLP-binding barrel"/>
    <property type="match status" value="1"/>
</dbReference>
<evidence type="ECO:0000256" key="2">
    <source>
        <dbReference type="ARBA" id="ARBA00022898"/>
    </source>
</evidence>
<dbReference type="CDD" id="cd06842">
    <property type="entry name" value="PLPDE_III_Y4yA_like"/>
    <property type="match status" value="1"/>
</dbReference>
<dbReference type="InterPro" id="IPR022653">
    <property type="entry name" value="De-COase2_pyr-phos_BS"/>
</dbReference>
<sequence length="483" mass="54688">MNAIEDKIAVLPSLTPRIAPWMRQVANDKVLQQQLFETYGSPINVHALDKFEKNIMAYQEVLDRHELEHLIFYARKANKSKALVAKAKATGIGVDTASFNELKQSLEVGVASDKLVSTAAIKNEDLIKLAILNDVVLILDNEDECRAVSQIATQLNKRAIVGFRVSGFYHAGEKLYSRFGFDVDSVTDFIIKNVGWDKEFDNLEYRGLHFHLDGYSTSQRGEALHQTLQIAEELRSEKFETLFIDIGGGFLMNYLEDEEEWNAFKTQLKDAVQGNRLPITFQNQGLGYEMIDGVLHGNLATYPYYNTIHGPQFLEEILDFINADKKTAAFRLKEQSIQLRMEPGRSLLDQVGITMAKVAFRKRDSEGSLLIGLEMNMSQLMSSSADFLLDPMVVHMQSKEDTGIEGYFVGAYCLERDVILKRKIALKQIPDIGDVVIFINTAGYMMHFFETEAHLFDLSKNLSMDTSKEQFGIDDFIDDTLIN</sequence>
<dbReference type="PROSITE" id="PS00878">
    <property type="entry name" value="ODR_DC_2_1"/>
    <property type="match status" value="1"/>
</dbReference>
<keyword evidence="2" id="KW-0663">Pyridoxal phosphate</keyword>
<organism evidence="4 5">
    <name type="scientific">Aquimarina intermedia</name>
    <dbReference type="NCBI Taxonomy" id="350814"/>
    <lineage>
        <taxon>Bacteria</taxon>
        <taxon>Pseudomonadati</taxon>
        <taxon>Bacteroidota</taxon>
        <taxon>Flavobacteriia</taxon>
        <taxon>Flavobacteriales</taxon>
        <taxon>Flavobacteriaceae</taxon>
        <taxon>Aquimarina</taxon>
    </lineage>
</organism>
<dbReference type="PANTHER" id="PTHR43727:SF2">
    <property type="entry name" value="GROUP IV DECARBOXYLASE"/>
    <property type="match status" value="1"/>
</dbReference>
<proteinExistence type="predicted"/>
<dbReference type="EMBL" id="VNHU01000015">
    <property type="protein sequence ID" value="TYP69970.1"/>
    <property type="molecule type" value="Genomic_DNA"/>
</dbReference>
<dbReference type="GO" id="GO:0008836">
    <property type="term" value="F:diaminopimelate decarboxylase activity"/>
    <property type="evidence" value="ECO:0007669"/>
    <property type="project" value="TreeGrafter"/>
</dbReference>
<feature type="domain" description="Orn/DAP/Arg decarboxylase 2 N-terminal" evidence="3">
    <location>
        <begin position="49"/>
        <end position="265"/>
    </location>
</feature>
<reference evidence="4 5" key="1">
    <citation type="submission" date="2019-07" db="EMBL/GenBank/DDBJ databases">
        <title>Genomic Encyclopedia of Archaeal and Bacterial Type Strains, Phase II (KMG-II): from individual species to whole genera.</title>
        <authorList>
            <person name="Goeker M."/>
        </authorList>
    </citation>
    <scope>NUCLEOTIDE SEQUENCE [LARGE SCALE GENOMIC DNA]</scope>
    <source>
        <strain evidence="4 5">DSM 17527</strain>
    </source>
</reference>
<evidence type="ECO:0000313" key="4">
    <source>
        <dbReference type="EMBL" id="TYP69970.1"/>
    </source>
</evidence>
<protein>
    <submittedName>
        <fullName evidence="4">Diaminopimelate decarboxylase</fullName>
    </submittedName>
</protein>
<dbReference type="InterPro" id="IPR029066">
    <property type="entry name" value="PLP-binding_barrel"/>
</dbReference>
<dbReference type="SUPFAM" id="SSF50621">
    <property type="entry name" value="Alanine racemase C-terminal domain-like"/>
    <property type="match status" value="1"/>
</dbReference>
<comment type="caution">
    <text evidence="4">The sequence shown here is derived from an EMBL/GenBank/DDBJ whole genome shotgun (WGS) entry which is preliminary data.</text>
</comment>
<dbReference type="Pfam" id="PF02784">
    <property type="entry name" value="Orn_Arg_deC_N"/>
    <property type="match status" value="1"/>
</dbReference>
<keyword evidence="5" id="KW-1185">Reference proteome</keyword>
<dbReference type="InterPro" id="IPR022644">
    <property type="entry name" value="De-COase2_N"/>
</dbReference>
<dbReference type="PANTHER" id="PTHR43727">
    <property type="entry name" value="DIAMINOPIMELATE DECARBOXYLASE"/>
    <property type="match status" value="1"/>
</dbReference>
<evidence type="ECO:0000259" key="3">
    <source>
        <dbReference type="Pfam" id="PF02784"/>
    </source>
</evidence>
<dbReference type="OrthoDB" id="9802241at2"/>
<comment type="cofactor">
    <cofactor evidence="1">
        <name>pyridoxal 5'-phosphate</name>
        <dbReference type="ChEBI" id="CHEBI:597326"/>
    </cofactor>
</comment>
<gene>
    <name evidence="4" type="ORF">BD809_11535</name>
</gene>
<dbReference type="Proteomes" id="UP000324376">
    <property type="component" value="Unassembled WGS sequence"/>
</dbReference>
<evidence type="ECO:0000313" key="5">
    <source>
        <dbReference type="Proteomes" id="UP000324376"/>
    </source>
</evidence>
<dbReference type="AlphaFoldDB" id="A0A5S5BUY7"/>
<dbReference type="InterPro" id="IPR000183">
    <property type="entry name" value="Orn/DAP/Arg_de-COase"/>
</dbReference>
<dbReference type="GO" id="GO:0009089">
    <property type="term" value="P:lysine biosynthetic process via diaminopimelate"/>
    <property type="evidence" value="ECO:0007669"/>
    <property type="project" value="TreeGrafter"/>
</dbReference>
<dbReference type="PRINTS" id="PR01179">
    <property type="entry name" value="ODADCRBXLASE"/>
</dbReference>
<evidence type="ECO:0000256" key="1">
    <source>
        <dbReference type="ARBA" id="ARBA00001933"/>
    </source>
</evidence>
<dbReference type="Gene3D" id="3.20.20.10">
    <property type="entry name" value="Alanine racemase"/>
    <property type="match status" value="1"/>
</dbReference>
<dbReference type="Gene3D" id="2.40.37.10">
    <property type="entry name" value="Lyase, Ornithine Decarboxylase, Chain A, domain 1"/>
    <property type="match status" value="1"/>
</dbReference>
<dbReference type="InterPro" id="IPR009006">
    <property type="entry name" value="Ala_racemase/Decarboxylase_C"/>
</dbReference>
<dbReference type="InterPro" id="IPR042152">
    <property type="entry name" value="Y4yA-like"/>
</dbReference>
<name>A0A5S5BUY7_9FLAO</name>
<dbReference type="RefSeq" id="WP_148783843.1">
    <property type="nucleotide sequence ID" value="NZ_VNHU01000015.1"/>
</dbReference>
<accession>A0A5S5BUY7</accession>